<protein>
    <submittedName>
        <fullName evidence="1">Uncharacterized protein</fullName>
    </submittedName>
</protein>
<accession>A0A9P1K0S0</accession>
<gene>
    <name evidence="1" type="ORF">AZOBR_p440150</name>
</gene>
<geneLocation type="plasmid" evidence="1 2">
    <name>AZOBR_p4</name>
</geneLocation>
<keyword evidence="1" id="KW-0614">Plasmid</keyword>
<organism evidence="1 2">
    <name type="scientific">Azospirillum baldaniorum</name>
    <dbReference type="NCBI Taxonomy" id="1064539"/>
    <lineage>
        <taxon>Bacteria</taxon>
        <taxon>Pseudomonadati</taxon>
        <taxon>Pseudomonadota</taxon>
        <taxon>Alphaproteobacteria</taxon>
        <taxon>Rhodospirillales</taxon>
        <taxon>Azospirillaceae</taxon>
        <taxon>Azospirillum</taxon>
    </lineage>
</organism>
<dbReference type="Proteomes" id="UP000007319">
    <property type="component" value="Plasmid AZOBR_p4"/>
</dbReference>
<evidence type="ECO:0000313" key="1">
    <source>
        <dbReference type="EMBL" id="CCD03437.1"/>
    </source>
</evidence>
<dbReference type="KEGG" id="abs:AZOBR_p440150"/>
<evidence type="ECO:0000313" key="2">
    <source>
        <dbReference type="Proteomes" id="UP000007319"/>
    </source>
</evidence>
<dbReference type="AlphaFoldDB" id="A0A9P1K0S0"/>
<sequence>MRYDLFQVRSILKGEGIPERETPA</sequence>
<name>A0A9P1K0S0_9PROT</name>
<keyword evidence="2" id="KW-1185">Reference proteome</keyword>
<dbReference type="EMBL" id="HE577331">
    <property type="protein sequence ID" value="CCD03437.1"/>
    <property type="molecule type" value="Genomic_DNA"/>
</dbReference>
<reference evidence="1 2" key="1">
    <citation type="journal article" date="2011" name="PLoS Genet.">
        <title>Azospirillum genomes reveal transition of bacteria from aquatic to terrestrial environments.</title>
        <authorList>
            <person name="Wisniewski-Dye F."/>
            <person name="Borziak K."/>
            <person name="Khalsa-Moyers G."/>
            <person name="Alexandre G."/>
            <person name="Sukharnikov L.O."/>
            <person name="Wuichet K."/>
            <person name="Hurst G.B."/>
            <person name="McDonald W.H."/>
            <person name="Robertson J.S."/>
            <person name="Barbe V."/>
            <person name="Calteau A."/>
            <person name="Rouy Z."/>
            <person name="Mangenot S."/>
            <person name="Prigent-Combaret C."/>
            <person name="Normand P."/>
            <person name="Boyer M."/>
            <person name="Siguier P."/>
            <person name="Dessaux Y."/>
            <person name="Elmerich C."/>
            <person name="Condemine G."/>
            <person name="Krishnen G."/>
            <person name="Kennedy I."/>
            <person name="Paterson A.H."/>
            <person name="Gonzalez V."/>
            <person name="Mavingui P."/>
            <person name="Zhulin I.B."/>
        </authorList>
    </citation>
    <scope>NUCLEOTIDE SEQUENCE [LARGE SCALE GENOMIC DNA]</scope>
    <source>
        <strain evidence="1 2">Sp245</strain>
    </source>
</reference>
<proteinExistence type="predicted"/>